<sequence length="204" mass="22959">MKQLFHLPFLLILFMSFSFGQTQESACRIVTTNYNIGFNGITPLSPNKQALSPPTPYFELAYEGFDIKAVAGPNDVSDRKCLTYEGTSVSSTRAIRRDYNGSRVENFDLDGFDYKCIRTLSEPERRPCKITITGVSVNGDNVSESCTDDWMRADASLLRCEVKLMKNLRGIRIGTSRGGYPTTNRFTMVTVMNNLNFTVRRKGC</sequence>
<name>A0AAD9ELC4_9PEZI</name>
<dbReference type="EMBL" id="JAQOWY010000072">
    <property type="protein sequence ID" value="KAK1852558.1"/>
    <property type="molecule type" value="Genomic_DNA"/>
</dbReference>
<protein>
    <submittedName>
        <fullName evidence="2">Endo-1,4-beta-glucanase</fullName>
    </submittedName>
</protein>
<reference evidence="2" key="1">
    <citation type="submission" date="2023-01" db="EMBL/GenBank/DDBJ databases">
        <title>Colletotrichum chrysophilum M932 genome sequence.</title>
        <authorList>
            <person name="Baroncelli R."/>
        </authorList>
    </citation>
    <scope>NUCLEOTIDE SEQUENCE</scope>
    <source>
        <strain evidence="2">M932</strain>
    </source>
</reference>
<keyword evidence="3" id="KW-1185">Reference proteome</keyword>
<keyword evidence="1" id="KW-0732">Signal</keyword>
<evidence type="ECO:0000313" key="2">
    <source>
        <dbReference type="EMBL" id="KAK1852558.1"/>
    </source>
</evidence>
<gene>
    <name evidence="2" type="ORF">CCHR01_04812</name>
</gene>
<evidence type="ECO:0000256" key="1">
    <source>
        <dbReference type="SAM" id="SignalP"/>
    </source>
</evidence>
<evidence type="ECO:0000313" key="3">
    <source>
        <dbReference type="Proteomes" id="UP001243330"/>
    </source>
</evidence>
<dbReference type="AlphaFoldDB" id="A0AAD9ELC4"/>
<proteinExistence type="predicted"/>
<comment type="caution">
    <text evidence="2">The sequence shown here is derived from an EMBL/GenBank/DDBJ whole genome shotgun (WGS) entry which is preliminary data.</text>
</comment>
<accession>A0AAD9ELC4</accession>
<feature type="signal peptide" evidence="1">
    <location>
        <begin position="1"/>
        <end position="20"/>
    </location>
</feature>
<feature type="chain" id="PRO_5042261654" evidence="1">
    <location>
        <begin position="21"/>
        <end position="204"/>
    </location>
</feature>
<dbReference type="Proteomes" id="UP001243330">
    <property type="component" value="Unassembled WGS sequence"/>
</dbReference>
<organism evidence="2 3">
    <name type="scientific">Colletotrichum chrysophilum</name>
    <dbReference type="NCBI Taxonomy" id="1836956"/>
    <lineage>
        <taxon>Eukaryota</taxon>
        <taxon>Fungi</taxon>
        <taxon>Dikarya</taxon>
        <taxon>Ascomycota</taxon>
        <taxon>Pezizomycotina</taxon>
        <taxon>Sordariomycetes</taxon>
        <taxon>Hypocreomycetidae</taxon>
        <taxon>Glomerellales</taxon>
        <taxon>Glomerellaceae</taxon>
        <taxon>Colletotrichum</taxon>
        <taxon>Colletotrichum gloeosporioides species complex</taxon>
    </lineage>
</organism>